<protein>
    <submittedName>
        <fullName evidence="2">Transcriptional regulator</fullName>
    </submittedName>
</protein>
<reference evidence="2 3" key="1">
    <citation type="submission" date="2017-03" db="EMBL/GenBank/DDBJ databases">
        <title>Draft Genome sequence of Marispirochaeta sp. strain JC444.</title>
        <authorList>
            <person name="Shivani Y."/>
            <person name="Subhash Y."/>
            <person name="Sasikala C."/>
            <person name="Ramana C."/>
        </authorList>
    </citation>
    <scope>NUCLEOTIDE SEQUENCE [LARGE SCALE GENOMIC DNA]</scope>
    <source>
        <strain evidence="2 3">JC444</strain>
    </source>
</reference>
<dbReference type="Gene3D" id="1.20.58.1000">
    <property type="entry name" value="Metal-sensitive repressor, helix protomer"/>
    <property type="match status" value="1"/>
</dbReference>
<dbReference type="GO" id="GO:0003677">
    <property type="term" value="F:DNA binding"/>
    <property type="evidence" value="ECO:0007669"/>
    <property type="project" value="InterPro"/>
</dbReference>
<dbReference type="AlphaFoldDB" id="A0A1Y1RXY3"/>
<dbReference type="Proteomes" id="UP000192343">
    <property type="component" value="Unassembled WGS sequence"/>
</dbReference>
<name>A0A1Y1RXY3_9SPIO</name>
<dbReference type="GO" id="GO:0045892">
    <property type="term" value="P:negative regulation of DNA-templated transcription"/>
    <property type="evidence" value="ECO:0007669"/>
    <property type="project" value="UniProtKB-ARBA"/>
</dbReference>
<dbReference type="InterPro" id="IPR003735">
    <property type="entry name" value="Metal_Tscrpt_repr"/>
</dbReference>
<dbReference type="PANTHER" id="PTHR33677">
    <property type="entry name" value="TRANSCRIPTIONAL REPRESSOR FRMR-RELATED"/>
    <property type="match status" value="1"/>
</dbReference>
<dbReference type="STRING" id="1963862.B4O97_10225"/>
<dbReference type="CDD" id="cd10148">
    <property type="entry name" value="CsoR-like_DUF156"/>
    <property type="match status" value="1"/>
</dbReference>
<keyword evidence="3" id="KW-1185">Reference proteome</keyword>
<evidence type="ECO:0000313" key="2">
    <source>
        <dbReference type="EMBL" id="ORC35189.1"/>
    </source>
</evidence>
<evidence type="ECO:0000313" key="3">
    <source>
        <dbReference type="Proteomes" id="UP000192343"/>
    </source>
</evidence>
<dbReference type="GO" id="GO:0046872">
    <property type="term" value="F:metal ion binding"/>
    <property type="evidence" value="ECO:0007669"/>
    <property type="project" value="InterPro"/>
</dbReference>
<accession>A0A1Y1RXY3</accession>
<evidence type="ECO:0000256" key="1">
    <source>
        <dbReference type="ARBA" id="ARBA00005260"/>
    </source>
</evidence>
<dbReference type="InterPro" id="IPR038390">
    <property type="entry name" value="Metal_Tscrpt_repr_sf"/>
</dbReference>
<dbReference type="PANTHER" id="PTHR33677:SF3">
    <property type="entry name" value="COPPER-SENSING TRANSCRIPTIONAL REPRESSOR RICR"/>
    <property type="match status" value="1"/>
</dbReference>
<sequence>MNQKQKEDVQRRLGKIEGQIRGISKMVETDRYCMDILSQVRAVVSAIRKVEDLIMDQHLHTCVADSMRHGDEADQNEKIAEIMDMLSRFRRIG</sequence>
<comment type="similarity">
    <text evidence="1">Belongs to the FrmR/RcnR family.</text>
</comment>
<proteinExistence type="inferred from homology"/>
<comment type="caution">
    <text evidence="2">The sequence shown here is derived from an EMBL/GenBank/DDBJ whole genome shotgun (WGS) entry which is preliminary data.</text>
</comment>
<dbReference type="OrthoDB" id="9811244at2"/>
<dbReference type="EMBL" id="MWQY01000010">
    <property type="protein sequence ID" value="ORC35189.1"/>
    <property type="molecule type" value="Genomic_DNA"/>
</dbReference>
<gene>
    <name evidence="2" type="ORF">B4O97_10225</name>
</gene>
<dbReference type="Pfam" id="PF02583">
    <property type="entry name" value="Trns_repr_metal"/>
    <property type="match status" value="1"/>
</dbReference>
<organism evidence="2 3">
    <name type="scientific">Marispirochaeta aestuarii</name>
    <dbReference type="NCBI Taxonomy" id="1963862"/>
    <lineage>
        <taxon>Bacteria</taxon>
        <taxon>Pseudomonadati</taxon>
        <taxon>Spirochaetota</taxon>
        <taxon>Spirochaetia</taxon>
        <taxon>Spirochaetales</taxon>
        <taxon>Spirochaetaceae</taxon>
        <taxon>Marispirochaeta</taxon>
    </lineage>
</organism>